<protein>
    <submittedName>
        <fullName evidence="2">M48 family metallopeptidase</fullName>
    </submittedName>
</protein>
<keyword evidence="3" id="KW-1185">Reference proteome</keyword>
<feature type="domain" description="YgjP-like metallopeptidase" evidence="1">
    <location>
        <begin position="22"/>
        <end position="97"/>
    </location>
</feature>
<evidence type="ECO:0000313" key="3">
    <source>
        <dbReference type="Proteomes" id="UP001198200"/>
    </source>
</evidence>
<dbReference type="AlphaFoldDB" id="A0AAE3E7T8"/>
<evidence type="ECO:0000313" key="2">
    <source>
        <dbReference type="EMBL" id="MCC2222872.1"/>
    </source>
</evidence>
<dbReference type="Pfam" id="PF01863">
    <property type="entry name" value="YgjP-like"/>
    <property type="match status" value="1"/>
</dbReference>
<name>A0AAE3E7T8_9FIRM</name>
<accession>A0AAE3E7T8</accession>
<comment type="caution">
    <text evidence="2">The sequence shown here is derived from an EMBL/GenBank/DDBJ whole genome shotgun (WGS) entry which is preliminary data.</text>
</comment>
<sequence length="106" mass="12158">KDLEKYFLASSQGQAPGFSPKNFITIRNQKTRWGSCSSKGNLNFNCLLMLTPPEVIDYVVVHELCHRKEMNHSGAFWAEVEKVIPSYKEQVKWLKENGGKIIGRMK</sequence>
<dbReference type="RefSeq" id="WP_308732433.1">
    <property type="nucleotide sequence ID" value="NZ_JAJEQN010000053.1"/>
</dbReference>
<proteinExistence type="predicted"/>
<dbReference type="PANTHER" id="PTHR30399:SF1">
    <property type="entry name" value="UTP PYROPHOSPHATASE"/>
    <property type="match status" value="1"/>
</dbReference>
<evidence type="ECO:0000259" key="1">
    <source>
        <dbReference type="Pfam" id="PF01863"/>
    </source>
</evidence>
<dbReference type="PANTHER" id="PTHR30399">
    <property type="entry name" value="UNCHARACTERIZED PROTEIN YGJP"/>
    <property type="match status" value="1"/>
</dbReference>
<dbReference type="Gene3D" id="3.30.2010.10">
    <property type="entry name" value="Metalloproteases ('zincins'), catalytic domain"/>
    <property type="match status" value="1"/>
</dbReference>
<dbReference type="InterPro" id="IPR002725">
    <property type="entry name" value="YgjP-like_metallopeptidase"/>
</dbReference>
<dbReference type="InterPro" id="IPR053136">
    <property type="entry name" value="UTP_pyrophosphatase-like"/>
</dbReference>
<dbReference type="CDD" id="cd07344">
    <property type="entry name" value="M48_yhfN_like"/>
    <property type="match status" value="1"/>
</dbReference>
<dbReference type="Proteomes" id="UP001198200">
    <property type="component" value="Unassembled WGS sequence"/>
</dbReference>
<gene>
    <name evidence="2" type="ORF">LKD48_14800</name>
</gene>
<dbReference type="EMBL" id="JAJEQN010000053">
    <property type="protein sequence ID" value="MCC2222872.1"/>
    <property type="molecule type" value="Genomic_DNA"/>
</dbReference>
<organism evidence="2 3">
    <name type="scientific">Anthropogastromicrobium aceti</name>
    <dbReference type="NCBI Taxonomy" id="2981768"/>
    <lineage>
        <taxon>Bacteria</taxon>
        <taxon>Bacillati</taxon>
        <taxon>Bacillota</taxon>
        <taxon>Clostridia</taxon>
        <taxon>Lachnospirales</taxon>
        <taxon>Lachnospiraceae</taxon>
        <taxon>Anthropogastromicrobium</taxon>
    </lineage>
</organism>
<feature type="non-terminal residue" evidence="2">
    <location>
        <position position="1"/>
    </location>
</feature>
<reference evidence="2 3" key="1">
    <citation type="submission" date="2021-10" db="EMBL/GenBank/DDBJ databases">
        <title>Anaerobic single-cell dispensing facilitates the cultivation of human gut bacteria.</title>
        <authorList>
            <person name="Afrizal A."/>
        </authorList>
    </citation>
    <scope>NUCLEOTIDE SEQUENCE [LARGE SCALE GENOMIC DNA]</scope>
    <source>
        <strain evidence="2 3">CLA-AA-H224</strain>
    </source>
</reference>